<evidence type="ECO:0000313" key="3">
    <source>
        <dbReference type="EMBL" id="KAJ0205312.1"/>
    </source>
</evidence>
<name>A0A9R1VDX1_LACSA</name>
<dbReference type="Proteomes" id="UP000235145">
    <property type="component" value="Unassembled WGS sequence"/>
</dbReference>
<feature type="compositionally biased region" description="Acidic residues" evidence="1">
    <location>
        <begin position="229"/>
        <end position="241"/>
    </location>
</feature>
<accession>A0A9R1VDX1</accession>
<dbReference type="PANTHER" id="PTHR31973:SF189">
    <property type="entry name" value="TRANSPOSASE, MUDR, PLANT, MULE TRANSPOSASE DOMAIN PROTEIN-RELATED"/>
    <property type="match status" value="1"/>
</dbReference>
<dbReference type="AlphaFoldDB" id="A0A9R1VDX1"/>
<organism evidence="3 4">
    <name type="scientific">Lactuca sativa</name>
    <name type="common">Garden lettuce</name>
    <dbReference type="NCBI Taxonomy" id="4236"/>
    <lineage>
        <taxon>Eukaryota</taxon>
        <taxon>Viridiplantae</taxon>
        <taxon>Streptophyta</taxon>
        <taxon>Embryophyta</taxon>
        <taxon>Tracheophyta</taxon>
        <taxon>Spermatophyta</taxon>
        <taxon>Magnoliopsida</taxon>
        <taxon>eudicotyledons</taxon>
        <taxon>Gunneridae</taxon>
        <taxon>Pentapetalae</taxon>
        <taxon>asterids</taxon>
        <taxon>campanulids</taxon>
        <taxon>Asterales</taxon>
        <taxon>Asteraceae</taxon>
        <taxon>Cichorioideae</taxon>
        <taxon>Cichorieae</taxon>
        <taxon>Lactucinae</taxon>
        <taxon>Lactuca</taxon>
    </lineage>
</organism>
<sequence>MSIELFMMSFETIKELEITCYKEKIEGLSCFKIDLHFAGIFMRYPTICYSDCAEQRFDDVDFAGMDKNEFVVFIQRFANEVCFNVYFCMPDVEFPDGLRVIATDIDYMDFIEVGYASVVVIHVYMDHLGVNVHQWIHDEQAELCSSLDKLSARNEVGEEVQCGMDMDDGIDIEDLVDHSWQGVTEDLQGTREDLQDEEDDGIDIEVDNVQGDMEDLQGSREDWQGKEDDGIDLEVDSEPDECIPTNKTKDDEFLSKLCPKDQVIPNRPPHEEPYDHVDEDEVISNDQDIYNEKVHWKKQKFVLGMRFVSPKQLKHMLCNYVVANGYRLCYKRNDSGRLLVKCCYGACKFRLWASWMSEEKSFQIKSLINEHNYARNFKLDSIVNYTWIGTHYTTQFLQKQKASVRLLRGEFKEKFGIDVSMGQCRRAKKYVIELIEGTLVDHYAKLWSYGEEIRRSNPRSTVKIDVNAMPYGKTCFSKFYICFDGLKQGWRGSCRRVINLDECFLKGLCSGELICTVGRDANNHIFPIAWAVCLLKTVKEVLPIVKHRQCERHIVANFRKRFNGASKASTKPLFNVAMKEIQVLNPAVYDYLMETNPKSWSRAFFKKERCVMQWRMDYLRALTVSSGTQEKSQSSPC</sequence>
<proteinExistence type="predicted"/>
<evidence type="ECO:0000256" key="1">
    <source>
        <dbReference type="SAM" id="MobiDB-lite"/>
    </source>
</evidence>
<dbReference type="Pfam" id="PF03108">
    <property type="entry name" value="DBD_Tnp_Mut"/>
    <property type="match status" value="1"/>
</dbReference>
<comment type="caution">
    <text evidence="3">The sequence shown here is derived from an EMBL/GenBank/DDBJ whole genome shotgun (WGS) entry which is preliminary data.</text>
</comment>
<feature type="domain" description="Transposase MuDR plant" evidence="2">
    <location>
        <begin position="300"/>
        <end position="364"/>
    </location>
</feature>
<evidence type="ECO:0000313" key="4">
    <source>
        <dbReference type="Proteomes" id="UP000235145"/>
    </source>
</evidence>
<evidence type="ECO:0000259" key="2">
    <source>
        <dbReference type="Pfam" id="PF03108"/>
    </source>
</evidence>
<dbReference type="PANTHER" id="PTHR31973">
    <property type="entry name" value="POLYPROTEIN, PUTATIVE-RELATED"/>
    <property type="match status" value="1"/>
</dbReference>
<feature type="region of interest" description="Disordered" evidence="1">
    <location>
        <begin position="220"/>
        <end position="246"/>
    </location>
</feature>
<gene>
    <name evidence="3" type="ORF">LSAT_V11C500238060</name>
</gene>
<dbReference type="InterPro" id="IPR004332">
    <property type="entry name" value="Transposase_MuDR"/>
</dbReference>
<dbReference type="EMBL" id="NBSK02000005">
    <property type="protein sequence ID" value="KAJ0205312.1"/>
    <property type="molecule type" value="Genomic_DNA"/>
</dbReference>
<keyword evidence="4" id="KW-1185">Reference proteome</keyword>
<reference evidence="3 4" key="1">
    <citation type="journal article" date="2017" name="Nat. Commun.">
        <title>Genome assembly with in vitro proximity ligation data and whole-genome triplication in lettuce.</title>
        <authorList>
            <person name="Reyes-Chin-Wo S."/>
            <person name="Wang Z."/>
            <person name="Yang X."/>
            <person name="Kozik A."/>
            <person name="Arikit S."/>
            <person name="Song C."/>
            <person name="Xia L."/>
            <person name="Froenicke L."/>
            <person name="Lavelle D.O."/>
            <person name="Truco M.J."/>
            <person name="Xia R."/>
            <person name="Zhu S."/>
            <person name="Xu C."/>
            <person name="Xu H."/>
            <person name="Xu X."/>
            <person name="Cox K."/>
            <person name="Korf I."/>
            <person name="Meyers B.C."/>
            <person name="Michelmore R.W."/>
        </authorList>
    </citation>
    <scope>NUCLEOTIDE SEQUENCE [LARGE SCALE GENOMIC DNA]</scope>
    <source>
        <strain evidence="4">cv. Salinas</strain>
        <tissue evidence="3">Seedlings</tissue>
    </source>
</reference>
<protein>
    <recommendedName>
        <fullName evidence="2">Transposase MuDR plant domain-containing protein</fullName>
    </recommendedName>
</protein>